<comment type="similarity">
    <text evidence="2">Belongs to the FAM187 family.</text>
</comment>
<evidence type="ECO:0000313" key="11">
    <source>
        <dbReference type="EMBL" id="GCB83725.1"/>
    </source>
</evidence>
<evidence type="ECO:0000256" key="2">
    <source>
        <dbReference type="ARBA" id="ARBA00008727"/>
    </source>
</evidence>
<feature type="chain" id="PRO_5018964957" description="Ig-like domain-containing protein" evidence="9">
    <location>
        <begin position="26"/>
        <end position="372"/>
    </location>
</feature>
<dbReference type="Proteomes" id="UP000288216">
    <property type="component" value="Unassembled WGS sequence"/>
</dbReference>
<evidence type="ECO:0000256" key="4">
    <source>
        <dbReference type="ARBA" id="ARBA00022729"/>
    </source>
</evidence>
<evidence type="ECO:0000256" key="3">
    <source>
        <dbReference type="ARBA" id="ARBA00022692"/>
    </source>
</evidence>
<keyword evidence="7" id="KW-0325">Glycoprotein</keyword>
<evidence type="ECO:0000259" key="10">
    <source>
        <dbReference type="PROSITE" id="PS50835"/>
    </source>
</evidence>
<dbReference type="PANTHER" id="PTHR32178">
    <property type="entry name" value="FAM187"/>
    <property type="match status" value="1"/>
</dbReference>
<gene>
    <name evidence="11" type="ORF">scyTo_0024102</name>
</gene>
<dbReference type="PROSITE" id="PS50835">
    <property type="entry name" value="IG_LIKE"/>
    <property type="match status" value="1"/>
</dbReference>
<keyword evidence="6 8" id="KW-0472">Membrane</keyword>
<dbReference type="Gene3D" id="2.60.40.10">
    <property type="entry name" value="Immunoglobulins"/>
    <property type="match status" value="1"/>
</dbReference>
<feature type="signal peptide" evidence="9">
    <location>
        <begin position="1"/>
        <end position="25"/>
    </location>
</feature>
<dbReference type="EMBL" id="BFAA01039286">
    <property type="protein sequence ID" value="GCB83725.1"/>
    <property type="molecule type" value="Genomic_DNA"/>
</dbReference>
<keyword evidence="5 8" id="KW-1133">Transmembrane helix</keyword>
<dbReference type="InterPro" id="IPR013783">
    <property type="entry name" value="Ig-like_fold"/>
</dbReference>
<evidence type="ECO:0000256" key="7">
    <source>
        <dbReference type="ARBA" id="ARBA00023180"/>
    </source>
</evidence>
<dbReference type="SMART" id="SM00408">
    <property type="entry name" value="IGc2"/>
    <property type="match status" value="2"/>
</dbReference>
<keyword evidence="12" id="KW-1185">Reference proteome</keyword>
<dbReference type="InterPro" id="IPR003598">
    <property type="entry name" value="Ig_sub2"/>
</dbReference>
<dbReference type="GO" id="GO:0016020">
    <property type="term" value="C:membrane"/>
    <property type="evidence" value="ECO:0007669"/>
    <property type="project" value="UniProtKB-SubCell"/>
</dbReference>
<comment type="caution">
    <text evidence="11">The sequence shown here is derived from an EMBL/GenBank/DDBJ whole genome shotgun (WGS) entry which is preliminary data.</text>
</comment>
<comment type="subcellular location">
    <subcellularLocation>
        <location evidence="1">Membrane</location>
        <topology evidence="1">Single-pass type I membrane protein</topology>
    </subcellularLocation>
</comment>
<evidence type="ECO:0000256" key="8">
    <source>
        <dbReference type="SAM" id="Phobius"/>
    </source>
</evidence>
<organism evidence="11 12">
    <name type="scientific">Scyliorhinus torazame</name>
    <name type="common">Cloudy catshark</name>
    <name type="synonym">Catulus torazame</name>
    <dbReference type="NCBI Taxonomy" id="75743"/>
    <lineage>
        <taxon>Eukaryota</taxon>
        <taxon>Metazoa</taxon>
        <taxon>Chordata</taxon>
        <taxon>Craniata</taxon>
        <taxon>Vertebrata</taxon>
        <taxon>Chondrichthyes</taxon>
        <taxon>Elasmobranchii</taxon>
        <taxon>Galeomorphii</taxon>
        <taxon>Galeoidea</taxon>
        <taxon>Carcharhiniformes</taxon>
        <taxon>Scyliorhinidae</taxon>
        <taxon>Scyliorhinus</taxon>
    </lineage>
</organism>
<dbReference type="InterPro" id="IPR036179">
    <property type="entry name" value="Ig-like_dom_sf"/>
</dbReference>
<sequence length="372" mass="40433">MTGQVPVLLCLAVLAIFGTVPKLLEESGTPAVPWIQLPFISHNPLILRCPGGQRSGRIYWQYINGSVLTAGKARTIAGPWAARYYRGPLKELKLRSRVHWDQLEIRPAWVGDSGLYVCKDGGRTLACYQVEVQDATRLHVSHASLGQGVLAKLTVPQLAQLFTSWGPWQACDRCGAPGERKRLGYCYARAASTPEGLAVPCGLLGVELPHHGPELRVEVCQVNCPLLPRPAHPPTQTRLARPGQSTELACLGASIHVPVSWQRDGVPLTRLGLLRRRGNAAHSLDPLTGGATYHIARVAASDRGLYRCLVNGRQASAFRLDLPAVPHRRRFDLGRLLAVARALVATFAALFVSSAILELVGCSSDSTHHLCY</sequence>
<accession>A0A401QEB5</accession>
<evidence type="ECO:0000313" key="12">
    <source>
        <dbReference type="Proteomes" id="UP000288216"/>
    </source>
</evidence>
<dbReference type="PANTHER" id="PTHR32178:SF8">
    <property type="entry name" value="PROTEIN FAM187B"/>
    <property type="match status" value="1"/>
</dbReference>
<dbReference type="STRING" id="75743.A0A401QEB5"/>
<reference evidence="11 12" key="1">
    <citation type="journal article" date="2018" name="Nat. Ecol. Evol.">
        <title>Shark genomes provide insights into elasmobranch evolution and the origin of vertebrates.</title>
        <authorList>
            <person name="Hara Y"/>
            <person name="Yamaguchi K"/>
            <person name="Onimaru K"/>
            <person name="Kadota M"/>
            <person name="Koyanagi M"/>
            <person name="Keeley SD"/>
            <person name="Tatsumi K"/>
            <person name="Tanaka K"/>
            <person name="Motone F"/>
            <person name="Kageyama Y"/>
            <person name="Nozu R"/>
            <person name="Adachi N"/>
            <person name="Nishimura O"/>
            <person name="Nakagawa R"/>
            <person name="Tanegashima C"/>
            <person name="Kiyatake I"/>
            <person name="Matsumoto R"/>
            <person name="Murakumo K"/>
            <person name="Nishida K"/>
            <person name="Terakita A"/>
            <person name="Kuratani S"/>
            <person name="Sato K"/>
            <person name="Hyodo S Kuraku.S."/>
        </authorList>
    </citation>
    <scope>NUCLEOTIDE SEQUENCE [LARGE SCALE GENOMIC DNA]</scope>
</reference>
<dbReference type="SUPFAM" id="SSF48726">
    <property type="entry name" value="Immunoglobulin"/>
    <property type="match status" value="1"/>
</dbReference>
<name>A0A401QEB5_SCYTO</name>
<dbReference type="InterPro" id="IPR007110">
    <property type="entry name" value="Ig-like_dom"/>
</dbReference>
<proteinExistence type="inferred from homology"/>
<evidence type="ECO:0000256" key="6">
    <source>
        <dbReference type="ARBA" id="ARBA00023136"/>
    </source>
</evidence>
<dbReference type="InterPro" id="IPR039311">
    <property type="entry name" value="FAM187A/B"/>
</dbReference>
<evidence type="ECO:0000256" key="9">
    <source>
        <dbReference type="SAM" id="SignalP"/>
    </source>
</evidence>
<dbReference type="OMA" id="RTIAGPW"/>
<feature type="domain" description="Ig-like" evidence="10">
    <location>
        <begin position="228"/>
        <end position="321"/>
    </location>
</feature>
<keyword evidence="4 9" id="KW-0732">Signal</keyword>
<dbReference type="OrthoDB" id="6434091at2759"/>
<evidence type="ECO:0000256" key="1">
    <source>
        <dbReference type="ARBA" id="ARBA00004479"/>
    </source>
</evidence>
<evidence type="ECO:0000256" key="5">
    <source>
        <dbReference type="ARBA" id="ARBA00022989"/>
    </source>
</evidence>
<keyword evidence="3 8" id="KW-0812">Transmembrane</keyword>
<feature type="transmembrane region" description="Helical" evidence="8">
    <location>
        <begin position="336"/>
        <end position="357"/>
    </location>
</feature>
<dbReference type="AlphaFoldDB" id="A0A401QEB5"/>
<protein>
    <recommendedName>
        <fullName evidence="10">Ig-like domain-containing protein</fullName>
    </recommendedName>
</protein>